<sequence length="436" mass="48336">MNQQQQPYHLYLLNQKPRKSILKTTASQVGAPKASKTATFFKEEQRKEPITTLQTKTLSFGANNSSPPQQEQQSESSNMSKSIGFSSQTPALNENISSGSVSQYSLASTQQLAPSKTIDSSPTTFFYKPSPSLLFQSLISDLPLKPDDVSNQTISNKPLDSLSSLMETNNGQSLSSNNNMNHHLTFNTQYSNTTLQNDCNNNTDSTCQPLVFQRMNTVSSLLSLFPSIQKETQDTKMSQQQVGRHVAPSSSATTSSDNLSHHSLINGGVVGLSNQSNMFKKDYSKAIRQFQNQTTNQFIQRTIASNLDNIQKNRPNIASDRSFLEGMELGMQLNGFLNKLTRDSKDYIKELLDDVSRRTAQVPPTTIVHNISSPTMPIIPTTTTSPMPVTSPTIDPFVHSSVQNIMQKGQEQAFQTLFVRKCMQEAVSRAIHNSQH</sequence>
<evidence type="ECO:0000313" key="3">
    <source>
        <dbReference type="Proteomes" id="UP000006671"/>
    </source>
</evidence>
<evidence type="ECO:0000256" key="1">
    <source>
        <dbReference type="SAM" id="MobiDB-lite"/>
    </source>
</evidence>
<dbReference type="InParanoid" id="D2V0U6"/>
<feature type="compositionally biased region" description="Polar residues" evidence="1">
    <location>
        <begin position="78"/>
        <end position="96"/>
    </location>
</feature>
<feature type="region of interest" description="Disordered" evidence="1">
    <location>
        <begin position="24"/>
        <end position="96"/>
    </location>
</feature>
<dbReference type="RefSeq" id="XP_002682318.1">
    <property type="nucleotide sequence ID" value="XM_002682272.1"/>
</dbReference>
<reference evidence="2 3" key="1">
    <citation type="journal article" date="2010" name="Cell">
        <title>The genome of Naegleria gruberi illuminates early eukaryotic versatility.</title>
        <authorList>
            <person name="Fritz-Laylin L.K."/>
            <person name="Prochnik S.E."/>
            <person name="Ginger M.L."/>
            <person name="Dacks J.B."/>
            <person name="Carpenter M.L."/>
            <person name="Field M.C."/>
            <person name="Kuo A."/>
            <person name="Paredez A."/>
            <person name="Chapman J."/>
            <person name="Pham J."/>
            <person name="Shu S."/>
            <person name="Neupane R."/>
            <person name="Cipriano M."/>
            <person name="Mancuso J."/>
            <person name="Tu H."/>
            <person name="Salamov A."/>
            <person name="Lindquist E."/>
            <person name="Shapiro H."/>
            <person name="Lucas S."/>
            <person name="Grigoriev I.V."/>
            <person name="Cande W.Z."/>
            <person name="Fulton C."/>
            <person name="Rokhsar D.S."/>
            <person name="Dawson S.C."/>
        </authorList>
    </citation>
    <scope>NUCLEOTIDE SEQUENCE [LARGE SCALE GENOMIC DNA]</scope>
    <source>
        <strain evidence="2 3">NEG-M</strain>
    </source>
</reference>
<dbReference type="VEuPathDB" id="AmoebaDB:NAEGRDRAFT_45782"/>
<dbReference type="OrthoDB" id="10648063at2759"/>
<feature type="compositionally biased region" description="Low complexity" evidence="1">
    <location>
        <begin position="65"/>
        <end position="77"/>
    </location>
</feature>
<name>D2V0U6_NAEGR</name>
<dbReference type="EMBL" id="GG738847">
    <property type="protein sequence ID" value="EFC49574.1"/>
    <property type="molecule type" value="Genomic_DNA"/>
</dbReference>
<dbReference type="Proteomes" id="UP000006671">
    <property type="component" value="Unassembled WGS sequence"/>
</dbReference>
<dbReference type="KEGG" id="ngr:NAEGRDRAFT_45782"/>
<proteinExistence type="predicted"/>
<feature type="compositionally biased region" description="Polar residues" evidence="1">
    <location>
        <begin position="51"/>
        <end position="64"/>
    </location>
</feature>
<accession>D2V0U6</accession>
<organism evidence="3">
    <name type="scientific">Naegleria gruberi</name>
    <name type="common">Amoeba</name>
    <dbReference type="NCBI Taxonomy" id="5762"/>
    <lineage>
        <taxon>Eukaryota</taxon>
        <taxon>Discoba</taxon>
        <taxon>Heterolobosea</taxon>
        <taxon>Tetramitia</taxon>
        <taxon>Eutetramitia</taxon>
        <taxon>Vahlkampfiidae</taxon>
        <taxon>Naegleria</taxon>
    </lineage>
</organism>
<keyword evidence="3" id="KW-1185">Reference proteome</keyword>
<gene>
    <name evidence="2" type="ORF">NAEGRDRAFT_45782</name>
</gene>
<evidence type="ECO:0000313" key="2">
    <source>
        <dbReference type="EMBL" id="EFC49574.1"/>
    </source>
</evidence>
<dbReference type="AlphaFoldDB" id="D2V0U6"/>
<protein>
    <submittedName>
        <fullName evidence="2">Predicted protein</fullName>
    </submittedName>
</protein>
<dbReference type="GeneID" id="8852304"/>